<dbReference type="RefSeq" id="WP_381839029.1">
    <property type="nucleotide sequence ID" value="NZ_JBHYTS010000001.1"/>
</dbReference>
<evidence type="ECO:0000256" key="1">
    <source>
        <dbReference type="SAM" id="MobiDB-lite"/>
    </source>
</evidence>
<keyword evidence="3" id="KW-1185">Reference proteome</keyword>
<dbReference type="Proteomes" id="UP001599756">
    <property type="component" value="Unassembled WGS sequence"/>
</dbReference>
<feature type="region of interest" description="Disordered" evidence="1">
    <location>
        <begin position="1"/>
        <end position="23"/>
    </location>
</feature>
<protein>
    <submittedName>
        <fullName evidence="2">Uncharacterized protein</fullName>
    </submittedName>
</protein>
<organism evidence="2 3">
    <name type="scientific">Streptomyces anandii</name>
    <dbReference type="NCBI Taxonomy" id="285454"/>
    <lineage>
        <taxon>Bacteria</taxon>
        <taxon>Bacillati</taxon>
        <taxon>Actinomycetota</taxon>
        <taxon>Actinomycetes</taxon>
        <taxon>Kitasatosporales</taxon>
        <taxon>Streptomycetaceae</taxon>
        <taxon>Streptomyces</taxon>
    </lineage>
</organism>
<dbReference type="EMBL" id="JBHYTS010000001">
    <property type="protein sequence ID" value="MFE1748975.1"/>
    <property type="molecule type" value="Genomic_DNA"/>
</dbReference>
<evidence type="ECO:0000313" key="3">
    <source>
        <dbReference type="Proteomes" id="UP001599756"/>
    </source>
</evidence>
<comment type="caution">
    <text evidence="2">The sequence shown here is derived from an EMBL/GenBank/DDBJ whole genome shotgun (WGS) entry which is preliminary data.</text>
</comment>
<reference evidence="2 3" key="1">
    <citation type="submission" date="2024-09" db="EMBL/GenBank/DDBJ databases">
        <title>The Natural Products Discovery Center: Release of the First 8490 Sequenced Strains for Exploring Actinobacteria Biosynthetic Diversity.</title>
        <authorList>
            <person name="Kalkreuter E."/>
            <person name="Kautsar S.A."/>
            <person name="Yang D."/>
            <person name="Bader C.D."/>
            <person name="Teijaro C.N."/>
            <person name="Fluegel L."/>
            <person name="Davis C.M."/>
            <person name="Simpson J.R."/>
            <person name="Lauterbach L."/>
            <person name="Steele A.D."/>
            <person name="Gui C."/>
            <person name="Meng S."/>
            <person name="Li G."/>
            <person name="Viehrig K."/>
            <person name="Ye F."/>
            <person name="Su P."/>
            <person name="Kiefer A.F."/>
            <person name="Nichols A."/>
            <person name="Cepeda A.J."/>
            <person name="Yan W."/>
            <person name="Fan B."/>
            <person name="Jiang Y."/>
            <person name="Adhikari A."/>
            <person name="Zheng C.-J."/>
            <person name="Schuster L."/>
            <person name="Cowan T.M."/>
            <person name="Smanski M.J."/>
            <person name="Chevrette M.G."/>
            <person name="De Carvalho L.P.S."/>
            <person name="Shen B."/>
        </authorList>
    </citation>
    <scope>NUCLEOTIDE SEQUENCE [LARGE SCALE GENOMIC DNA]</scope>
    <source>
        <strain evidence="2 3">NPDC059500</strain>
    </source>
</reference>
<accession>A0ABW6GX78</accession>
<proteinExistence type="predicted"/>
<gene>
    <name evidence="2" type="ORF">ACFW88_00215</name>
</gene>
<name>A0ABW6GX78_9ACTN</name>
<evidence type="ECO:0000313" key="2">
    <source>
        <dbReference type="EMBL" id="MFE1748975.1"/>
    </source>
</evidence>
<sequence length="123" mass="13516">MLKVQPEAPTATSPLGDQRDPLTPEMVCNLPMDDLLAQVNGSLDTIDVHSGRFDGIDTSRFFGYAVHRQSGVTVYTAADATDEARDVYIRYLITQYLGLPTHLFPDIFEVTIFAGPNLAEVQA</sequence>